<proteinExistence type="inferred from homology"/>
<accession>A0AAW8R385</accession>
<dbReference type="RefSeq" id="WP_311361306.1">
    <property type="nucleotide sequence ID" value="NZ_JAVRIE010000002.1"/>
</dbReference>
<comment type="caution">
    <text evidence="3">The sequence shown here is derived from an EMBL/GenBank/DDBJ whole genome shotgun (WGS) entry which is preliminary data.</text>
</comment>
<comment type="similarity">
    <text evidence="1">Belongs to the peptidase M14 family.</text>
</comment>
<name>A0AAW8R385_9ALTE</name>
<keyword evidence="3" id="KW-0121">Carboxypeptidase</keyword>
<reference evidence="3 4" key="1">
    <citation type="submission" date="2023-09" db="EMBL/GenBank/DDBJ databases">
        <authorList>
            <person name="Rey-Velasco X."/>
        </authorList>
    </citation>
    <scope>NUCLEOTIDE SEQUENCE [LARGE SCALE GENOMIC DNA]</scope>
    <source>
        <strain evidence="3 4">W409</strain>
    </source>
</reference>
<keyword evidence="4" id="KW-1185">Reference proteome</keyword>
<sequence>MKSNTASLFQVLNEYRVKNIDHLQLKLEHIHNEIERLRDHAEVKHRVIGTSFLKQDLHCFTLGHGPIVITMWSQMHGDESSASAAVLDFINVLLSSKQASETKLHSSSVLFQNWEDKFTIHIAPMLNPDGAKFSKRYNAQGLDINRDALALQTPEGNVLNALIEETKPQYAFNLHDQDPYYRCGAQAKPVTIAFLAPAYNPQKELNHARQNAMTLIAEISKSLQEELNGQIAKYDDTFSERSFGDQIAAKGISTILIESGYFVADETRQVARSANLVALVRSLSILAEQSALFDDKGEYSEPRVYADLPLNIENKWCDLLIKNLHFKEQHYSADVAIRKPARYSNEWIIYDLGDLRDFAGEIEFDAEQYVYEAGQSFLVDDKLVLDEESYLTILRDGYTHFVGEASLINNVCGLPIVNNPKIWHDDFKLSRGTVAAGFLVRNGIREFAIINGRLLKLS</sequence>
<dbReference type="Proteomes" id="UP001249020">
    <property type="component" value="Unassembled WGS sequence"/>
</dbReference>
<evidence type="ECO:0000313" key="3">
    <source>
        <dbReference type="EMBL" id="MDT0582550.1"/>
    </source>
</evidence>
<dbReference type="SUPFAM" id="SSF53187">
    <property type="entry name" value="Zn-dependent exopeptidases"/>
    <property type="match status" value="1"/>
</dbReference>
<dbReference type="GO" id="GO:0004181">
    <property type="term" value="F:metallocarboxypeptidase activity"/>
    <property type="evidence" value="ECO:0007669"/>
    <property type="project" value="InterPro"/>
</dbReference>
<dbReference type="PROSITE" id="PS52035">
    <property type="entry name" value="PEPTIDASE_M14"/>
    <property type="match status" value="1"/>
</dbReference>
<organism evidence="3 4">
    <name type="scientific">Brumicola blandensis</name>
    <dbReference type="NCBI Taxonomy" id="3075611"/>
    <lineage>
        <taxon>Bacteria</taxon>
        <taxon>Pseudomonadati</taxon>
        <taxon>Pseudomonadota</taxon>
        <taxon>Gammaproteobacteria</taxon>
        <taxon>Alteromonadales</taxon>
        <taxon>Alteromonadaceae</taxon>
        <taxon>Brumicola</taxon>
    </lineage>
</organism>
<feature type="domain" description="Peptidase M14" evidence="2">
    <location>
        <begin position="13"/>
        <end position="286"/>
    </location>
</feature>
<dbReference type="Gene3D" id="3.40.630.10">
    <property type="entry name" value="Zn peptidases"/>
    <property type="match status" value="1"/>
</dbReference>
<dbReference type="AlphaFoldDB" id="A0AAW8R385"/>
<evidence type="ECO:0000259" key="2">
    <source>
        <dbReference type="PROSITE" id="PS52035"/>
    </source>
</evidence>
<dbReference type="GO" id="GO:0006508">
    <property type="term" value="P:proteolysis"/>
    <property type="evidence" value="ECO:0007669"/>
    <property type="project" value="InterPro"/>
</dbReference>
<dbReference type="EMBL" id="JAVRIE010000002">
    <property type="protein sequence ID" value="MDT0582550.1"/>
    <property type="molecule type" value="Genomic_DNA"/>
</dbReference>
<dbReference type="GO" id="GO:0008270">
    <property type="term" value="F:zinc ion binding"/>
    <property type="evidence" value="ECO:0007669"/>
    <property type="project" value="InterPro"/>
</dbReference>
<dbReference type="Pfam" id="PF00246">
    <property type="entry name" value="Peptidase_M14"/>
    <property type="match status" value="1"/>
</dbReference>
<dbReference type="InterPro" id="IPR000834">
    <property type="entry name" value="Peptidase_M14"/>
</dbReference>
<protein>
    <submittedName>
        <fullName evidence="3">M14 family zinc carboxypeptidase</fullName>
    </submittedName>
</protein>
<comment type="caution">
    <text evidence="1">Lacks conserved residue(s) required for the propagation of feature annotation.</text>
</comment>
<keyword evidence="3" id="KW-0378">Hydrolase</keyword>
<evidence type="ECO:0000313" key="4">
    <source>
        <dbReference type="Proteomes" id="UP001249020"/>
    </source>
</evidence>
<keyword evidence="3" id="KW-0645">Protease</keyword>
<gene>
    <name evidence="3" type="ORF">RM544_08360</name>
</gene>
<evidence type="ECO:0000256" key="1">
    <source>
        <dbReference type="PROSITE-ProRule" id="PRU01379"/>
    </source>
</evidence>